<proteinExistence type="predicted"/>
<evidence type="ECO:0000313" key="2">
    <source>
        <dbReference type="EMBL" id="QJA75648.1"/>
    </source>
</evidence>
<organism evidence="2">
    <name type="scientific">viral metagenome</name>
    <dbReference type="NCBI Taxonomy" id="1070528"/>
    <lineage>
        <taxon>unclassified sequences</taxon>
        <taxon>metagenomes</taxon>
        <taxon>organismal metagenomes</taxon>
    </lineage>
</organism>
<keyword evidence="1" id="KW-0812">Transmembrane</keyword>
<dbReference type="AlphaFoldDB" id="A0A6M3K1R4"/>
<evidence type="ECO:0000256" key="1">
    <source>
        <dbReference type="SAM" id="Phobius"/>
    </source>
</evidence>
<feature type="transmembrane region" description="Helical" evidence="1">
    <location>
        <begin position="12"/>
        <end position="35"/>
    </location>
</feature>
<reference evidence="2" key="1">
    <citation type="submission" date="2020-03" db="EMBL/GenBank/DDBJ databases">
        <title>The deep terrestrial virosphere.</title>
        <authorList>
            <person name="Holmfeldt K."/>
            <person name="Nilsson E."/>
            <person name="Simone D."/>
            <person name="Lopez-Fernandez M."/>
            <person name="Wu X."/>
            <person name="de Brujin I."/>
            <person name="Lundin D."/>
            <person name="Andersson A."/>
            <person name="Bertilsson S."/>
            <person name="Dopson M."/>
        </authorList>
    </citation>
    <scope>NUCLEOTIDE SEQUENCE</scope>
    <source>
        <strain evidence="2">MM415A01727</strain>
    </source>
</reference>
<gene>
    <name evidence="2" type="ORF">MM415A01727_0002</name>
</gene>
<protein>
    <submittedName>
        <fullName evidence="2">Uncharacterized protein</fullName>
    </submittedName>
</protein>
<dbReference type="EMBL" id="MT142177">
    <property type="protein sequence ID" value="QJA75648.1"/>
    <property type="molecule type" value="Genomic_DNA"/>
</dbReference>
<name>A0A6M3K1R4_9ZZZZ</name>
<keyword evidence="1" id="KW-1133">Transmembrane helix</keyword>
<sequence>MERLIAAARKNVALIVALVALGGTIGGGYASYALVREQVANNREMILDNRTSLKEVAKIVTDHEKDTAKHLDSQKWQLLMDRLKGIEDAVNRLK</sequence>
<accession>A0A6M3K1R4</accession>
<keyword evidence="1" id="KW-0472">Membrane</keyword>